<proteinExistence type="predicted"/>
<keyword evidence="2" id="KW-0472">Membrane</keyword>
<protein>
    <recommendedName>
        <fullName evidence="5">Tyr recombinase domain-containing protein</fullName>
    </recommendedName>
</protein>
<name>A0A225VFY7_9STRA</name>
<accession>A0A225VFY7</accession>
<dbReference type="PANTHER" id="PTHR34605">
    <property type="entry name" value="PHAGE_INTEGRASE DOMAIN-CONTAINING PROTEIN"/>
    <property type="match status" value="1"/>
</dbReference>
<organism evidence="3 4">
    <name type="scientific">Phytophthora megakarya</name>
    <dbReference type="NCBI Taxonomy" id="4795"/>
    <lineage>
        <taxon>Eukaryota</taxon>
        <taxon>Sar</taxon>
        <taxon>Stramenopiles</taxon>
        <taxon>Oomycota</taxon>
        <taxon>Peronosporomycetes</taxon>
        <taxon>Peronosporales</taxon>
        <taxon>Peronosporaceae</taxon>
        <taxon>Phytophthora</taxon>
    </lineage>
</organism>
<keyword evidence="4" id="KW-1185">Reference proteome</keyword>
<dbReference type="GO" id="GO:0015074">
    <property type="term" value="P:DNA integration"/>
    <property type="evidence" value="ECO:0007669"/>
    <property type="project" value="InterPro"/>
</dbReference>
<comment type="caution">
    <text evidence="3">The sequence shown here is derived from an EMBL/GenBank/DDBJ whole genome shotgun (WGS) entry which is preliminary data.</text>
</comment>
<evidence type="ECO:0000256" key="1">
    <source>
        <dbReference type="ARBA" id="ARBA00023172"/>
    </source>
</evidence>
<dbReference type="GO" id="GO:0003677">
    <property type="term" value="F:DNA binding"/>
    <property type="evidence" value="ECO:0007669"/>
    <property type="project" value="InterPro"/>
</dbReference>
<sequence>MKRQTGNQYPTIQTKLSSHRFLSCYSMVLNANLIRSRRSFRLHPHFSGFFFVRFAWISRDTVFYGAAFPSAIFSCFGALSIYSSVNSAISTLSKRRAPFFSDGCGNPVSEDVATAVIIGLGGAKNDQYGRGALRTMHRSGDRLLCPVLALKYLLHARQGLGFAQHQHLCADLMSKAVAGVLKKATRRAVVEPSNYSTHSLRSGGPTALLSGKGDSLSIKLLGRWISRCFEECPLQNATATTDLSQRMISLTNISSVQASTLGVARHALERG</sequence>
<keyword evidence="2" id="KW-1133">Transmembrane helix</keyword>
<dbReference type="AlphaFoldDB" id="A0A225VFY7"/>
<dbReference type="SUPFAM" id="SSF56349">
    <property type="entry name" value="DNA breaking-rejoining enzymes"/>
    <property type="match status" value="1"/>
</dbReference>
<dbReference type="STRING" id="4795.A0A225VFY7"/>
<dbReference type="InterPro" id="IPR052925">
    <property type="entry name" value="Phage_Integrase-like_Recomb"/>
</dbReference>
<evidence type="ECO:0008006" key="5">
    <source>
        <dbReference type="Google" id="ProtNLM"/>
    </source>
</evidence>
<keyword evidence="2" id="KW-0812">Transmembrane</keyword>
<evidence type="ECO:0000256" key="2">
    <source>
        <dbReference type="SAM" id="Phobius"/>
    </source>
</evidence>
<dbReference type="OrthoDB" id="167975at2759"/>
<dbReference type="Gene3D" id="1.10.443.10">
    <property type="entry name" value="Intergrase catalytic core"/>
    <property type="match status" value="1"/>
</dbReference>
<dbReference type="Proteomes" id="UP000198211">
    <property type="component" value="Unassembled WGS sequence"/>
</dbReference>
<feature type="transmembrane region" description="Helical" evidence="2">
    <location>
        <begin position="63"/>
        <end position="85"/>
    </location>
</feature>
<evidence type="ECO:0000313" key="3">
    <source>
        <dbReference type="EMBL" id="OWZ03687.1"/>
    </source>
</evidence>
<evidence type="ECO:0000313" key="4">
    <source>
        <dbReference type="Proteomes" id="UP000198211"/>
    </source>
</evidence>
<keyword evidence="1" id="KW-0233">DNA recombination</keyword>
<reference evidence="4" key="1">
    <citation type="submission" date="2017-03" db="EMBL/GenBank/DDBJ databases">
        <title>Phytopthora megakarya and P. palmivora, two closely related causual agents of cacao black pod achieved similar genome size and gene model numbers by different mechanisms.</title>
        <authorList>
            <person name="Ali S."/>
            <person name="Shao J."/>
            <person name="Larry D.J."/>
            <person name="Kronmiller B."/>
            <person name="Shen D."/>
            <person name="Strem M.D."/>
            <person name="Melnick R.L."/>
            <person name="Guiltinan M.J."/>
            <person name="Tyler B.M."/>
            <person name="Meinhardt L.W."/>
            <person name="Bailey B.A."/>
        </authorList>
    </citation>
    <scope>NUCLEOTIDE SEQUENCE [LARGE SCALE GENOMIC DNA]</scope>
    <source>
        <strain evidence="4">zdho120</strain>
    </source>
</reference>
<dbReference type="InterPro" id="IPR011010">
    <property type="entry name" value="DNA_brk_join_enz"/>
</dbReference>
<dbReference type="PANTHER" id="PTHR34605:SF3">
    <property type="entry name" value="P CELL-TYPE AGGLUTINATION PROTEIN MAP4-LIKE-RELATED"/>
    <property type="match status" value="1"/>
</dbReference>
<dbReference type="InterPro" id="IPR013762">
    <property type="entry name" value="Integrase-like_cat_sf"/>
</dbReference>
<gene>
    <name evidence="3" type="ORF">PHMEG_00024536</name>
</gene>
<dbReference type="EMBL" id="NBNE01005375">
    <property type="protein sequence ID" value="OWZ03687.1"/>
    <property type="molecule type" value="Genomic_DNA"/>
</dbReference>
<dbReference type="GO" id="GO:0006310">
    <property type="term" value="P:DNA recombination"/>
    <property type="evidence" value="ECO:0007669"/>
    <property type="project" value="UniProtKB-KW"/>
</dbReference>